<evidence type="ECO:0000256" key="1">
    <source>
        <dbReference type="ARBA" id="ARBA00006903"/>
    </source>
</evidence>
<evidence type="ECO:0000256" key="5">
    <source>
        <dbReference type="SAM" id="SignalP"/>
    </source>
</evidence>
<evidence type="ECO:0000256" key="4">
    <source>
        <dbReference type="SAM" id="Phobius"/>
    </source>
</evidence>
<dbReference type="Proteomes" id="UP000678499">
    <property type="component" value="Unassembled WGS sequence"/>
</dbReference>
<evidence type="ECO:0000256" key="2">
    <source>
        <dbReference type="ARBA" id="ARBA00022553"/>
    </source>
</evidence>
<feature type="transmembrane region" description="Helical" evidence="4">
    <location>
        <begin position="367"/>
        <end position="388"/>
    </location>
</feature>
<feature type="compositionally biased region" description="Basic and acidic residues" evidence="3">
    <location>
        <begin position="1045"/>
        <end position="1056"/>
    </location>
</feature>
<feature type="signal peptide" evidence="5">
    <location>
        <begin position="1"/>
        <end position="18"/>
    </location>
</feature>
<feature type="transmembrane region" description="Helical" evidence="4">
    <location>
        <begin position="453"/>
        <end position="474"/>
    </location>
</feature>
<keyword evidence="7" id="KW-1185">Reference proteome</keyword>
<dbReference type="GO" id="GO:0036038">
    <property type="term" value="C:MKS complex"/>
    <property type="evidence" value="ECO:0007669"/>
    <property type="project" value="InterPro"/>
</dbReference>
<accession>A0A7R9GC55</accession>
<comment type="similarity">
    <text evidence="1">Belongs to the FAM114 family.</text>
</comment>
<keyword evidence="4" id="KW-0472">Membrane</keyword>
<dbReference type="OrthoDB" id="419138at2759"/>
<keyword evidence="4" id="KW-1133">Transmembrane helix</keyword>
<feature type="transmembrane region" description="Helical" evidence="4">
    <location>
        <begin position="797"/>
        <end position="821"/>
    </location>
</feature>
<dbReference type="EMBL" id="OA882798">
    <property type="protein sequence ID" value="CAD7276967.1"/>
    <property type="molecule type" value="Genomic_DNA"/>
</dbReference>
<dbReference type="PANTHER" id="PTHR21274">
    <property type="entry name" value="MECKELIN"/>
    <property type="match status" value="1"/>
</dbReference>
<proteinExistence type="inferred from homology"/>
<evidence type="ECO:0000313" key="6">
    <source>
        <dbReference type="EMBL" id="CAD7276967.1"/>
    </source>
</evidence>
<evidence type="ECO:0008006" key="8">
    <source>
        <dbReference type="Google" id="ProtNLM"/>
    </source>
</evidence>
<organism evidence="6">
    <name type="scientific">Notodromas monacha</name>
    <dbReference type="NCBI Taxonomy" id="399045"/>
    <lineage>
        <taxon>Eukaryota</taxon>
        <taxon>Metazoa</taxon>
        <taxon>Ecdysozoa</taxon>
        <taxon>Arthropoda</taxon>
        <taxon>Crustacea</taxon>
        <taxon>Oligostraca</taxon>
        <taxon>Ostracoda</taxon>
        <taxon>Podocopa</taxon>
        <taxon>Podocopida</taxon>
        <taxon>Cypridocopina</taxon>
        <taxon>Cypridoidea</taxon>
        <taxon>Cyprididae</taxon>
        <taxon>Notodromas</taxon>
    </lineage>
</organism>
<feature type="chain" id="PRO_5036210662" description="Transmembrane protein" evidence="5">
    <location>
        <begin position="19"/>
        <end position="1454"/>
    </location>
</feature>
<dbReference type="Pfam" id="PF09773">
    <property type="entry name" value="Meckelin"/>
    <property type="match status" value="2"/>
</dbReference>
<dbReference type="GO" id="GO:0060271">
    <property type="term" value="P:cilium assembly"/>
    <property type="evidence" value="ECO:0007669"/>
    <property type="project" value="InterPro"/>
</dbReference>
<dbReference type="PANTHER" id="PTHR21274:SF0">
    <property type="entry name" value="MECKELIN"/>
    <property type="match status" value="1"/>
</dbReference>
<feature type="compositionally biased region" description="Basic and acidic residues" evidence="3">
    <location>
        <begin position="936"/>
        <end position="948"/>
    </location>
</feature>
<keyword evidence="2" id="KW-0597">Phosphoprotein</keyword>
<feature type="compositionally biased region" description="Basic and acidic residues" evidence="3">
    <location>
        <begin position="956"/>
        <end position="980"/>
    </location>
</feature>
<keyword evidence="4" id="KW-0812">Transmembrane</keyword>
<gene>
    <name evidence="6" type="ORF">NMOB1V02_LOCUS4710</name>
</gene>
<feature type="region of interest" description="Disordered" evidence="3">
    <location>
        <begin position="846"/>
        <end position="1080"/>
    </location>
</feature>
<name>A0A7R9GC55_9CRUS</name>
<feature type="transmembrane region" description="Helical" evidence="4">
    <location>
        <begin position="578"/>
        <end position="599"/>
    </location>
</feature>
<feature type="transmembrane region" description="Helical" evidence="4">
    <location>
        <begin position="409"/>
        <end position="433"/>
    </location>
</feature>
<protein>
    <recommendedName>
        <fullName evidence="8">Transmembrane protein</fullName>
    </recommendedName>
</protein>
<sequence>MFLGKLAAISVCATFCVGFGSNRRLDVPVKRVLPSECRVDKEYFDPVEIRCAACPANSTNGNQGCHCPVGTVRLRGIQDKCEECPSANSSSICAREIDIAAWTSVTDSILRLASLQCRFGANSTACQKVANFCALEFAKTAVNGPACGEMKKLRNAQQSGAGIFGLPVIFYGEDRGVERVLASDAVDHRFSHFGKAAKVVLVAASFTSDGRFEGFFAFEDLLRSICPGLGEHFVFYGITYEYVHSIGYSTVNCQGFKTNASLFRTEKRFLDIYMSFVDHENDPKLLSVPVRVHDYSGRLVGDITRLALDSENNSITLMKVKVSRRKGNDGKTGYLHPIALELFFANKGQLKAEVDFVTDSSDAYRDIGIAIGVMSVVALSLGIARTWMWLRRRGSGVANGADACFGVHLVVYAASAVANAGFLVMGSVAIAWFAVFRLQAEPLVFLPGDDEDLFVAMFVLVFVVKAVDVGLLLWDQATAGVFFLDWERPLAGGVSSPGMKDDASNKESKEPMVSIWRSYALAERWLALQTHRRVSPAVTVFGAVVALETFGWSRAASTAADPQEFDHFVPGAIVRESYVSRVALVTLAFGFCWTIQWTMYKFLYERYVNNLLNQFVDLCSLANVSLFVFRGDNFGYYIHGRAPGGRADVDLRTMHLLLELEKRDHCSSRGLLPNSDSQVFSFSVPSKLASVVGKVRVGAKATNPRASRGGGETGLSPEVEAVAREHAGLTKLFAAFLDHNLKELDYKVVDRMFLESLLNAEFQEAGADKAIFFREQSLGFQETLFYGSEFTLSTFELATLIFFVTIGCDYVFSGFLTFLVAQCSAFLRKKLACVNIGTKALLDPRMSDSDSDAFLSADEGDPDDVAKKEVRSQAGKNTCREALSEPSEERQIDFLQAPSKEESPAEISAEDDSPAGEPETVSVPEEIEETSCDSVSRIKSDNPAEEKLQSPAVSVCRDDFVSKNESSGKEACANDRENAKSSRVPRISKLGAKKKPDAKPKLAPRKIAQVSRSSAPEEIKLKPGLENLQLSEDEADDVSASEPVDEQKWISEEKDSWNPSPKGFQQEANGISEEKSVEGDGWGSWASWGTSVVSTFTNQVTSGISTVKDVVEGGLGIPDPEELARAHVELGKQKPKEDPEPVEDVQSEISGEPKVLSLFAGALSSTGSHLLSGGLGTLEFIGKKTMEVLQENDPGLRRKRDFLQGKGETLSDILKEARCGQEKTTGGTTLNDIFEEMGGIMHYEALINLKDTLNFKALTVSAGQDAKLKAVLDKYCLREVDGDEDEEKPSLKELLESMENFFAVLDLRSVNGKKMFEVADQLENFDADVSEDEIRFRSSKRRILATLAAAHVEVLHRAAEALLVLDPSSHKRTPGVVLPPLYQLSLCFIGQYEATASVLCDKMKSCCVFDDSVVVALVKETYGEAMELHNWVRGAFEHLKSVIEILALEGKRIR</sequence>
<evidence type="ECO:0000313" key="7">
    <source>
        <dbReference type="Proteomes" id="UP000678499"/>
    </source>
</evidence>
<keyword evidence="5" id="KW-0732">Signal</keyword>
<dbReference type="EMBL" id="CAJPEX010000761">
    <property type="protein sequence ID" value="CAG0917119.1"/>
    <property type="molecule type" value="Genomic_DNA"/>
</dbReference>
<reference evidence="6" key="1">
    <citation type="submission" date="2020-11" db="EMBL/GenBank/DDBJ databases">
        <authorList>
            <person name="Tran Van P."/>
        </authorList>
    </citation>
    <scope>NUCLEOTIDE SEQUENCE</scope>
</reference>
<dbReference type="Pfam" id="PF05334">
    <property type="entry name" value="DUF719"/>
    <property type="match status" value="1"/>
</dbReference>
<evidence type="ECO:0000256" key="3">
    <source>
        <dbReference type="SAM" id="MobiDB-lite"/>
    </source>
</evidence>
<dbReference type="InterPro" id="IPR007998">
    <property type="entry name" value="DUF719"/>
</dbReference>
<dbReference type="InterPro" id="IPR019170">
    <property type="entry name" value="Meckelin"/>
</dbReference>
<feature type="compositionally biased region" description="Basic and acidic residues" evidence="3">
    <location>
        <begin position="878"/>
        <end position="892"/>
    </location>
</feature>